<dbReference type="Proteomes" id="UP000218896">
    <property type="component" value="Unassembled WGS sequence"/>
</dbReference>
<feature type="signal peptide" evidence="3">
    <location>
        <begin position="1"/>
        <end position="20"/>
    </location>
</feature>
<comment type="caution">
    <text evidence="5">The sequence shown here is derived from an EMBL/GenBank/DDBJ whole genome shotgun (WGS) entry which is preliminary data.</text>
</comment>
<dbReference type="Pfam" id="PF00497">
    <property type="entry name" value="SBP_bac_3"/>
    <property type="match status" value="1"/>
</dbReference>
<dbReference type="EMBL" id="NSKD01000001">
    <property type="protein sequence ID" value="PAU82169.1"/>
    <property type="molecule type" value="Genomic_DNA"/>
</dbReference>
<evidence type="ECO:0000256" key="1">
    <source>
        <dbReference type="ARBA" id="ARBA00010333"/>
    </source>
</evidence>
<evidence type="ECO:0000256" key="3">
    <source>
        <dbReference type="SAM" id="SignalP"/>
    </source>
</evidence>
<keyword evidence="2 3" id="KW-0732">Signal</keyword>
<comment type="similarity">
    <text evidence="1">Belongs to the bacterial solute-binding protein 3 family.</text>
</comment>
<keyword evidence="6" id="KW-1185">Reference proteome</keyword>
<dbReference type="OrthoDB" id="8587856at2"/>
<dbReference type="RefSeq" id="WP_095616264.1">
    <property type="nucleotide sequence ID" value="NZ_NSKD01000001.1"/>
</dbReference>
<feature type="domain" description="Solute-binding protein family 3/N-terminal" evidence="4">
    <location>
        <begin position="30"/>
        <end position="251"/>
    </location>
</feature>
<evidence type="ECO:0000313" key="5">
    <source>
        <dbReference type="EMBL" id="PAU82169.1"/>
    </source>
</evidence>
<protein>
    <submittedName>
        <fullName evidence="5">ABC transporter substrate-binding protein</fullName>
    </submittedName>
</protein>
<dbReference type="SUPFAM" id="SSF53850">
    <property type="entry name" value="Periplasmic binding protein-like II"/>
    <property type="match status" value="1"/>
</dbReference>
<dbReference type="PANTHER" id="PTHR35936:SF25">
    <property type="entry name" value="ABC TRANSPORTER SUBSTRATE-BINDING PROTEIN"/>
    <property type="match status" value="1"/>
</dbReference>
<evidence type="ECO:0000256" key="2">
    <source>
        <dbReference type="ARBA" id="ARBA00022729"/>
    </source>
</evidence>
<dbReference type="InterPro" id="IPR001638">
    <property type="entry name" value="Solute-binding_3/MltF_N"/>
</dbReference>
<organism evidence="5 6">
    <name type="scientific">Halovibrio salipaludis</name>
    <dbReference type="NCBI Taxonomy" id="2032626"/>
    <lineage>
        <taxon>Bacteria</taxon>
        <taxon>Pseudomonadati</taxon>
        <taxon>Pseudomonadota</taxon>
        <taxon>Gammaproteobacteria</taxon>
        <taxon>Oceanospirillales</taxon>
        <taxon>Halomonadaceae</taxon>
        <taxon>Halovibrio</taxon>
    </lineage>
</organism>
<sequence length="256" mass="28763">MRPLAFLALTLLLLAAPVQGSDEADVVTLVADEWCPYNCSPDADSQGILVDIARQALLLEGYRVKYQSMPWRRAIRDVRNGHFDGLIGAGPAETPDFHFPEQPLAMAHHSLFTRPDSDWTYTGLESLTAIRLGVIQEYSYGGLHEAYIAPNEHSAERLMVLSGNQVLPRLVQLLEMGRIDALAAEEKVLNHHYQRQDRINPLRNAGLAYQEELYIAFTPASPEGRELAEALDRGLMKLREKGMIAEILTDYRMLDH</sequence>
<evidence type="ECO:0000313" key="6">
    <source>
        <dbReference type="Proteomes" id="UP000218896"/>
    </source>
</evidence>
<dbReference type="AlphaFoldDB" id="A0A2A2FC25"/>
<gene>
    <name evidence="5" type="ORF">CK501_03195</name>
</gene>
<feature type="chain" id="PRO_5012945906" evidence="3">
    <location>
        <begin position="21"/>
        <end position="256"/>
    </location>
</feature>
<name>A0A2A2FC25_9GAMM</name>
<dbReference type="PANTHER" id="PTHR35936">
    <property type="entry name" value="MEMBRANE-BOUND LYTIC MUREIN TRANSGLYCOSYLASE F"/>
    <property type="match status" value="1"/>
</dbReference>
<accession>A0A2A2FC25</accession>
<reference evidence="5 6" key="1">
    <citation type="submission" date="2017-08" db="EMBL/GenBank/DDBJ databases">
        <title>Halovibrio sewagensis sp. nov., isolated from wastewater of high salinity.</title>
        <authorList>
            <person name="Dong X."/>
            <person name="Zhang G."/>
        </authorList>
    </citation>
    <scope>NUCLEOTIDE SEQUENCE [LARGE SCALE GENOMIC DNA]</scope>
    <source>
        <strain evidence="5 6">YL5-2</strain>
    </source>
</reference>
<dbReference type="Gene3D" id="3.40.190.10">
    <property type="entry name" value="Periplasmic binding protein-like II"/>
    <property type="match status" value="2"/>
</dbReference>
<proteinExistence type="inferred from homology"/>
<evidence type="ECO:0000259" key="4">
    <source>
        <dbReference type="Pfam" id="PF00497"/>
    </source>
</evidence>